<sequence>MDIVFSKWKPEWRANFLAIKADLTNGLTKNNVSYLTIEHVGSTSIAHLIAKPMLDILIVVADADFNEGHRERLKEVLCFSWDLHDGGYSFKGESSIKGRWNFTLQGVIPEQKIAVVAENSIYRRSCLALRDTLRLDWVLREEYGYVKQHLARTENQQPMQYSTAKNDIIRKILRKAGWTDREVDEKEGMVRMWYPEI</sequence>
<protein>
    <submittedName>
        <fullName evidence="1">Uncharacterized protein</fullName>
    </submittedName>
</protein>
<dbReference type="InterPro" id="IPR043519">
    <property type="entry name" value="NT_sf"/>
</dbReference>
<dbReference type="InterPro" id="IPR007344">
    <property type="entry name" value="GrpB/CoaE"/>
</dbReference>
<accession>A0A8H3IL58</accession>
<reference evidence="1" key="1">
    <citation type="submission" date="2021-03" db="EMBL/GenBank/DDBJ databases">
        <authorList>
            <person name="Tagirdzhanova G."/>
        </authorList>
    </citation>
    <scope>NUCLEOTIDE SEQUENCE</scope>
</reference>
<dbReference type="AlphaFoldDB" id="A0A8H3IL58"/>
<evidence type="ECO:0000313" key="1">
    <source>
        <dbReference type="EMBL" id="CAF9932092.1"/>
    </source>
</evidence>
<dbReference type="PANTHER" id="PTHR34822:SF1">
    <property type="entry name" value="GRPB FAMILY PROTEIN"/>
    <property type="match status" value="1"/>
</dbReference>
<keyword evidence="2" id="KW-1185">Reference proteome</keyword>
<evidence type="ECO:0000313" key="2">
    <source>
        <dbReference type="Proteomes" id="UP000664534"/>
    </source>
</evidence>
<comment type="caution">
    <text evidence="1">The sequence shown here is derived from an EMBL/GenBank/DDBJ whole genome shotgun (WGS) entry which is preliminary data.</text>
</comment>
<gene>
    <name evidence="1" type="ORF">IMSHALPRED_008793</name>
</gene>
<dbReference type="Proteomes" id="UP000664534">
    <property type="component" value="Unassembled WGS sequence"/>
</dbReference>
<dbReference type="SUPFAM" id="SSF81301">
    <property type="entry name" value="Nucleotidyltransferase"/>
    <property type="match status" value="1"/>
</dbReference>
<name>A0A8H3IL58_9LECA</name>
<proteinExistence type="predicted"/>
<dbReference type="OrthoDB" id="5334006at2759"/>
<dbReference type="Pfam" id="PF04229">
    <property type="entry name" value="GrpB"/>
    <property type="match status" value="1"/>
</dbReference>
<organism evidence="1 2">
    <name type="scientific">Imshaugia aleurites</name>
    <dbReference type="NCBI Taxonomy" id="172621"/>
    <lineage>
        <taxon>Eukaryota</taxon>
        <taxon>Fungi</taxon>
        <taxon>Dikarya</taxon>
        <taxon>Ascomycota</taxon>
        <taxon>Pezizomycotina</taxon>
        <taxon>Lecanoromycetes</taxon>
        <taxon>OSLEUM clade</taxon>
        <taxon>Lecanoromycetidae</taxon>
        <taxon>Lecanorales</taxon>
        <taxon>Lecanorineae</taxon>
        <taxon>Parmeliaceae</taxon>
        <taxon>Imshaugia</taxon>
    </lineage>
</organism>
<dbReference type="Gene3D" id="3.30.460.10">
    <property type="entry name" value="Beta Polymerase, domain 2"/>
    <property type="match status" value="1"/>
</dbReference>
<dbReference type="PANTHER" id="PTHR34822">
    <property type="entry name" value="GRPB DOMAIN PROTEIN (AFU_ORTHOLOGUE AFUA_1G01530)"/>
    <property type="match status" value="1"/>
</dbReference>
<dbReference type="EMBL" id="CAJPDT010000064">
    <property type="protein sequence ID" value="CAF9932092.1"/>
    <property type="molecule type" value="Genomic_DNA"/>
</dbReference>